<evidence type="ECO:0000313" key="2">
    <source>
        <dbReference type="Proteomes" id="UP001209681"/>
    </source>
</evidence>
<dbReference type="EMBL" id="JAPFPW010000015">
    <property type="protein sequence ID" value="MCW7754773.1"/>
    <property type="molecule type" value="Genomic_DNA"/>
</dbReference>
<reference evidence="1 2" key="1">
    <citation type="submission" date="2022-11" db="EMBL/GenBank/DDBJ databases">
        <title>Desulfobotulus tamanensis H1 sp. nov. - anaerobic, alkaliphilic, sulphate reducing bacterium isolated from terrestrial mud volcano.</title>
        <authorList>
            <person name="Frolova A."/>
            <person name="Merkel A.Y."/>
            <person name="Slobodkin A.I."/>
        </authorList>
    </citation>
    <scope>NUCLEOTIDE SEQUENCE [LARGE SCALE GENOMIC DNA]</scope>
    <source>
        <strain evidence="1 2">H1</strain>
    </source>
</reference>
<sequence length="127" mass="14379">MFSTSVDVNKNRLYITIGFLQSHEEIHALLAEVEAVLPRLSPGFSCVTDLREYRRLGDSGEELIFQVQKCLKDAGISRAVRVERRQALPEHIQFETGSLEIGYPAHLVRTREEADNFLDHLGSAAQR</sequence>
<keyword evidence="2" id="KW-1185">Reference proteome</keyword>
<evidence type="ECO:0000313" key="1">
    <source>
        <dbReference type="EMBL" id="MCW7754773.1"/>
    </source>
</evidence>
<accession>A0ABT3NBD6</accession>
<name>A0ABT3NBD6_9BACT</name>
<gene>
    <name evidence="1" type="ORF">OOT00_12350</name>
</gene>
<proteinExistence type="predicted"/>
<organism evidence="1 2">
    <name type="scientific">Desulfobotulus pelophilus</name>
    <dbReference type="NCBI Taxonomy" id="2823377"/>
    <lineage>
        <taxon>Bacteria</taxon>
        <taxon>Pseudomonadati</taxon>
        <taxon>Thermodesulfobacteriota</taxon>
        <taxon>Desulfobacteria</taxon>
        <taxon>Desulfobacterales</taxon>
        <taxon>Desulfobacteraceae</taxon>
        <taxon>Desulfobotulus</taxon>
    </lineage>
</organism>
<comment type="caution">
    <text evidence="1">The sequence shown here is derived from an EMBL/GenBank/DDBJ whole genome shotgun (WGS) entry which is preliminary data.</text>
</comment>
<dbReference type="RefSeq" id="WP_265425686.1">
    <property type="nucleotide sequence ID" value="NZ_JAPFPW010000015.1"/>
</dbReference>
<dbReference type="Proteomes" id="UP001209681">
    <property type="component" value="Unassembled WGS sequence"/>
</dbReference>
<protein>
    <submittedName>
        <fullName evidence="1">Uncharacterized protein</fullName>
    </submittedName>
</protein>